<accession>A0ACC0H198</accession>
<reference evidence="1 2" key="1">
    <citation type="journal article" date="2022" name="Plant J.">
        <title>Chromosome-level genome of Camellia lanceoleosa provides a valuable resource for understanding genome evolution and self-incompatibility.</title>
        <authorList>
            <person name="Gong W."/>
            <person name="Xiao S."/>
            <person name="Wang L."/>
            <person name="Liao Z."/>
            <person name="Chang Y."/>
            <person name="Mo W."/>
            <person name="Hu G."/>
            <person name="Li W."/>
            <person name="Zhao G."/>
            <person name="Zhu H."/>
            <person name="Hu X."/>
            <person name="Ji K."/>
            <person name="Xiang X."/>
            <person name="Song Q."/>
            <person name="Yuan D."/>
            <person name="Jin S."/>
            <person name="Zhang L."/>
        </authorList>
    </citation>
    <scope>NUCLEOTIDE SEQUENCE [LARGE SCALE GENOMIC DNA]</scope>
    <source>
        <strain evidence="1">SQ_2022a</strain>
    </source>
</reference>
<dbReference type="Proteomes" id="UP001060215">
    <property type="component" value="Chromosome 7"/>
</dbReference>
<protein>
    <submittedName>
        <fullName evidence="1">Formin-like protein 3</fullName>
    </submittedName>
</protein>
<dbReference type="EMBL" id="CM045764">
    <property type="protein sequence ID" value="KAI8006744.1"/>
    <property type="molecule type" value="Genomic_DNA"/>
</dbReference>
<comment type="caution">
    <text evidence="1">The sequence shown here is derived from an EMBL/GenBank/DDBJ whole genome shotgun (WGS) entry which is preliminary data.</text>
</comment>
<organism evidence="1 2">
    <name type="scientific">Camellia lanceoleosa</name>
    <dbReference type="NCBI Taxonomy" id="1840588"/>
    <lineage>
        <taxon>Eukaryota</taxon>
        <taxon>Viridiplantae</taxon>
        <taxon>Streptophyta</taxon>
        <taxon>Embryophyta</taxon>
        <taxon>Tracheophyta</taxon>
        <taxon>Spermatophyta</taxon>
        <taxon>Magnoliopsida</taxon>
        <taxon>eudicotyledons</taxon>
        <taxon>Gunneridae</taxon>
        <taxon>Pentapetalae</taxon>
        <taxon>asterids</taxon>
        <taxon>Ericales</taxon>
        <taxon>Theaceae</taxon>
        <taxon>Camellia</taxon>
    </lineage>
</organism>
<name>A0ACC0H198_9ERIC</name>
<evidence type="ECO:0000313" key="1">
    <source>
        <dbReference type="EMBL" id="KAI8006744.1"/>
    </source>
</evidence>
<evidence type="ECO:0000313" key="2">
    <source>
        <dbReference type="Proteomes" id="UP001060215"/>
    </source>
</evidence>
<sequence length="119" mass="13580">MALWHSVCVGIYIHRGTELLYFQNVVLALDSSSLDIDQVENLVKFCPTKEEMTMLKLIAEKMPELLDFDKDLVHLEVASKIQLKSLAKEMQALSKGLKRLSMNSLLQRMMVLSLQASKR</sequence>
<keyword evidence="2" id="KW-1185">Reference proteome</keyword>
<gene>
    <name evidence="1" type="ORF">LOK49_LG07G01161</name>
</gene>
<proteinExistence type="predicted"/>